<gene>
    <name evidence="2" type="ORF">I4I81_17005</name>
</gene>
<feature type="transmembrane region" description="Helical" evidence="1">
    <location>
        <begin position="93"/>
        <end position="113"/>
    </location>
</feature>
<dbReference type="Proteomes" id="UP000694287">
    <property type="component" value="Unassembled WGS sequence"/>
</dbReference>
<dbReference type="Pfam" id="PF17197">
    <property type="entry name" value="DUF5134"/>
    <property type="match status" value="1"/>
</dbReference>
<name>A0ABS6UUK6_9PSEU</name>
<feature type="transmembrane region" description="Helical" evidence="1">
    <location>
        <begin position="186"/>
        <end position="205"/>
    </location>
</feature>
<keyword evidence="1" id="KW-0812">Transmembrane</keyword>
<feature type="transmembrane region" description="Helical" evidence="1">
    <location>
        <begin position="133"/>
        <end position="151"/>
    </location>
</feature>
<organism evidence="2 3">
    <name type="scientific">Pseudonocardia abyssalis</name>
    <dbReference type="NCBI Taxonomy" id="2792008"/>
    <lineage>
        <taxon>Bacteria</taxon>
        <taxon>Bacillati</taxon>
        <taxon>Actinomycetota</taxon>
        <taxon>Actinomycetes</taxon>
        <taxon>Pseudonocardiales</taxon>
        <taxon>Pseudonocardiaceae</taxon>
        <taxon>Pseudonocardia</taxon>
    </lineage>
</organism>
<protein>
    <submittedName>
        <fullName evidence="2">DUF5134 domain-containing protein</fullName>
    </submittedName>
</protein>
<comment type="caution">
    <text evidence="2">The sequence shown here is derived from an EMBL/GenBank/DDBJ whole genome shotgun (WGS) entry which is preliminary data.</text>
</comment>
<reference evidence="2 3" key="1">
    <citation type="submission" date="2020-11" db="EMBL/GenBank/DDBJ databases">
        <title>Pseudonocardia abyssalis sp. nov. and Pseudonocardia oceani sp. nov., description and phylogenomic analysis of two novel actinomycetes isolated from the deep Southern Ocean.</title>
        <authorList>
            <person name="Parra J."/>
        </authorList>
    </citation>
    <scope>NUCLEOTIDE SEQUENCE [LARGE SCALE GENOMIC DNA]</scope>
    <source>
        <strain evidence="2 3">KRD-168</strain>
    </source>
</reference>
<keyword evidence="1" id="KW-1133">Transmembrane helix</keyword>
<evidence type="ECO:0000313" key="2">
    <source>
        <dbReference type="EMBL" id="MBW0135946.1"/>
    </source>
</evidence>
<evidence type="ECO:0000256" key="1">
    <source>
        <dbReference type="SAM" id="Phobius"/>
    </source>
</evidence>
<dbReference type="InterPro" id="IPR033458">
    <property type="entry name" value="DUF5134"/>
</dbReference>
<keyword evidence="3" id="KW-1185">Reference proteome</keyword>
<sequence length="206" mass="20749">MTTGGVDVLMTTLAGVLAVACLAVGAFHVLRLRLDPASEASHAAMGVGMAAMFSPVGDPVPAPVWAGVFTLCGAWFAADALRSPAGRRRDDAVHHVIGSGAMLFMLLGAHGGGVAGTGAAHAGHVGHGGGPDGGFGLSSILALVLAGYFAWHVLRCADRLRAADRDREPAGGSVAVRTDVLRDVRAVALAHVVMAAAMAVMLLGMV</sequence>
<proteinExistence type="predicted"/>
<feature type="transmembrane region" description="Helical" evidence="1">
    <location>
        <begin position="12"/>
        <end position="30"/>
    </location>
</feature>
<dbReference type="EMBL" id="JADQDK010000001">
    <property type="protein sequence ID" value="MBW0135946.1"/>
    <property type="molecule type" value="Genomic_DNA"/>
</dbReference>
<dbReference type="RefSeq" id="WP_218606357.1">
    <property type="nucleotide sequence ID" value="NZ_JADQDJ010000597.1"/>
</dbReference>
<accession>A0ABS6UUK6</accession>
<evidence type="ECO:0000313" key="3">
    <source>
        <dbReference type="Proteomes" id="UP000694287"/>
    </source>
</evidence>
<keyword evidence="1" id="KW-0472">Membrane</keyword>